<evidence type="ECO:0000256" key="1">
    <source>
        <dbReference type="ARBA" id="ARBA00022527"/>
    </source>
</evidence>
<feature type="binding site" evidence="7">
    <location>
        <begin position="81"/>
        <end position="82"/>
    </location>
    <ligand>
        <name>ATP</name>
        <dbReference type="ChEBI" id="CHEBI:30616"/>
    </ligand>
</feature>
<dbReference type="InterPro" id="IPR008271">
    <property type="entry name" value="Ser/Thr_kinase_AS"/>
</dbReference>
<comment type="caution">
    <text evidence="10">The sequence shown here is derived from an EMBL/GenBank/DDBJ whole genome shotgun (WGS) entry which is preliminary data.</text>
</comment>
<evidence type="ECO:0000256" key="6">
    <source>
        <dbReference type="PIRSR" id="PIRSR630616-1"/>
    </source>
</evidence>
<evidence type="ECO:0000256" key="5">
    <source>
        <dbReference type="ARBA" id="ARBA00022840"/>
    </source>
</evidence>
<evidence type="ECO:0000256" key="3">
    <source>
        <dbReference type="ARBA" id="ARBA00022741"/>
    </source>
</evidence>
<dbReference type="GO" id="GO:0004674">
    <property type="term" value="F:protein serine/threonine kinase activity"/>
    <property type="evidence" value="ECO:0007669"/>
    <property type="project" value="UniProtKB-KW"/>
</dbReference>
<feature type="binding site" evidence="7">
    <location>
        <begin position="46"/>
        <end position="48"/>
    </location>
    <ligand>
        <name>ATP</name>
        <dbReference type="ChEBI" id="CHEBI:30616"/>
    </ligand>
</feature>
<feature type="domain" description="Protein kinase" evidence="9">
    <location>
        <begin position="1"/>
        <end position="209"/>
    </location>
</feature>
<evidence type="ECO:0000256" key="8">
    <source>
        <dbReference type="PIRSR" id="PIRSR630616-3"/>
    </source>
</evidence>
<dbReference type="EMBL" id="CAUYUE010000016">
    <property type="protein sequence ID" value="CAK0787082.1"/>
    <property type="molecule type" value="Genomic_DNA"/>
</dbReference>
<keyword evidence="5 7" id="KW-0067">ATP-binding</keyword>
<dbReference type="InterPro" id="IPR000719">
    <property type="entry name" value="Prot_kinase_dom"/>
</dbReference>
<dbReference type="Gene3D" id="1.10.510.10">
    <property type="entry name" value="Transferase(Phosphotransferase) domain 1"/>
    <property type="match status" value="1"/>
</dbReference>
<dbReference type="InterPro" id="IPR011009">
    <property type="entry name" value="Kinase-like_dom_sf"/>
</dbReference>
<sequence length="211" mass="22808">MLFAMTSASALQVSKEIRLHSRGQHQNIIGLYAAFQDSEGIYLVMECAAETVHQLLGRCGGYLLESAAQQQGILHRDIKPENVLLAADGTVRLCDFGLAMDLTCETPKSCMAEVCLARGASAAEGQSMGVSYGLPTDIWALGVLACELLTGASPFEGDTKEETYGKILDTEVWLPSHLSPEAQDFVRQALRKDPSQRPIAAEMAAHPWLKG</sequence>
<feature type="binding site" evidence="7">
    <location>
        <position position="95"/>
    </location>
    <ligand>
        <name>ATP</name>
        <dbReference type="ChEBI" id="CHEBI:30616"/>
    </ligand>
</feature>
<dbReference type="PANTHER" id="PTHR24350">
    <property type="entry name" value="SERINE/THREONINE-PROTEIN KINASE IAL-RELATED"/>
    <property type="match status" value="1"/>
</dbReference>
<dbReference type="SUPFAM" id="SSF56112">
    <property type="entry name" value="Protein kinase-like (PK-like)"/>
    <property type="match status" value="1"/>
</dbReference>
<dbReference type="GO" id="GO:0005524">
    <property type="term" value="F:ATP binding"/>
    <property type="evidence" value="ECO:0007669"/>
    <property type="project" value="UniProtKB-KW"/>
</dbReference>
<dbReference type="Gene3D" id="3.30.200.20">
    <property type="entry name" value="Phosphorylase Kinase, domain 1"/>
    <property type="match status" value="1"/>
</dbReference>
<evidence type="ECO:0000313" key="11">
    <source>
        <dbReference type="Proteomes" id="UP001314263"/>
    </source>
</evidence>
<evidence type="ECO:0000313" key="10">
    <source>
        <dbReference type="EMBL" id="CAK0787082.1"/>
    </source>
</evidence>
<keyword evidence="2" id="KW-0808">Transferase</keyword>
<keyword evidence="3 7" id="KW-0547">Nucleotide-binding</keyword>
<evidence type="ECO:0000256" key="2">
    <source>
        <dbReference type="ARBA" id="ARBA00022679"/>
    </source>
</evidence>
<protein>
    <recommendedName>
        <fullName evidence="9">Protein kinase domain-containing protein</fullName>
    </recommendedName>
</protein>
<evidence type="ECO:0000259" key="9">
    <source>
        <dbReference type="PROSITE" id="PS50011"/>
    </source>
</evidence>
<keyword evidence="11" id="KW-1185">Reference proteome</keyword>
<reference evidence="10 11" key="1">
    <citation type="submission" date="2023-10" db="EMBL/GenBank/DDBJ databases">
        <authorList>
            <person name="Maclean D."/>
            <person name="Macfadyen A."/>
        </authorList>
    </citation>
    <scope>NUCLEOTIDE SEQUENCE [LARGE SCALE GENOMIC DNA]</scope>
</reference>
<feature type="active site" description="Proton acceptor" evidence="6">
    <location>
        <position position="77"/>
    </location>
</feature>
<keyword evidence="4" id="KW-0418">Kinase</keyword>
<dbReference type="PROSITE" id="PS00108">
    <property type="entry name" value="PROTEIN_KINASE_ST"/>
    <property type="match status" value="1"/>
</dbReference>
<dbReference type="AlphaFoldDB" id="A0AAV1IIL3"/>
<gene>
    <name evidence="10" type="ORF">CVIRNUC_010298</name>
</gene>
<name>A0AAV1IIL3_9CHLO</name>
<dbReference type="Proteomes" id="UP001314263">
    <property type="component" value="Unassembled WGS sequence"/>
</dbReference>
<proteinExistence type="predicted"/>
<organism evidence="10 11">
    <name type="scientific">Coccomyxa viridis</name>
    <dbReference type="NCBI Taxonomy" id="1274662"/>
    <lineage>
        <taxon>Eukaryota</taxon>
        <taxon>Viridiplantae</taxon>
        <taxon>Chlorophyta</taxon>
        <taxon>core chlorophytes</taxon>
        <taxon>Trebouxiophyceae</taxon>
        <taxon>Trebouxiophyceae incertae sedis</taxon>
        <taxon>Coccomyxaceae</taxon>
        <taxon>Coccomyxa</taxon>
    </lineage>
</organism>
<dbReference type="InterPro" id="IPR030616">
    <property type="entry name" value="Aur-like"/>
</dbReference>
<keyword evidence="1" id="KW-0723">Serine/threonine-protein kinase</keyword>
<evidence type="ECO:0000256" key="7">
    <source>
        <dbReference type="PIRSR" id="PIRSR630616-2"/>
    </source>
</evidence>
<accession>A0AAV1IIL3</accession>
<feature type="cross-link" description="Glycyl lysine isopeptide (Lys-Gly) (interchain with G-Cter in SUMO2)" evidence="8">
    <location>
        <position position="79"/>
    </location>
</feature>
<dbReference type="PROSITE" id="PS50011">
    <property type="entry name" value="PROTEIN_KINASE_DOM"/>
    <property type="match status" value="1"/>
</dbReference>
<evidence type="ECO:0000256" key="4">
    <source>
        <dbReference type="ARBA" id="ARBA00022777"/>
    </source>
</evidence>
<dbReference type="Pfam" id="PF00069">
    <property type="entry name" value="Pkinase"/>
    <property type="match status" value="1"/>
</dbReference>
<dbReference type="SMART" id="SM00220">
    <property type="entry name" value="S_TKc"/>
    <property type="match status" value="1"/>
</dbReference>